<dbReference type="InterPro" id="IPR007497">
    <property type="entry name" value="SIMPL/DUF541"/>
</dbReference>
<dbReference type="Proteomes" id="UP001057134">
    <property type="component" value="Chromosome"/>
</dbReference>
<dbReference type="PANTHER" id="PTHR34387">
    <property type="entry name" value="SLR1258 PROTEIN"/>
    <property type="match status" value="1"/>
</dbReference>
<dbReference type="EMBL" id="CP027059">
    <property type="protein sequence ID" value="UQZ82659.1"/>
    <property type="molecule type" value="Genomic_DNA"/>
</dbReference>
<feature type="region of interest" description="Disordered" evidence="1">
    <location>
        <begin position="1"/>
        <end position="24"/>
    </location>
</feature>
<sequence>MSETDSRSPSSSPVSLQHQSGNPEQNVIEVSGEASVAAAPNRSVVTLGAVTENKELLPAQQENSAIVTRIISALGQLGVPKEHIRTADYRIDMQYSFEDGKQQFQGYQVTHLLEITLDQIDRTGTVVDTAVRQGANTVTNIRFVNTHPEVYYNQALQLAIRQAENKALSLAHAIQAALNRTPLRIEELSQPQPPAPFHTALYAAGASGPTPIQPGQLSITAQVRARYSYV</sequence>
<evidence type="ECO:0000313" key="3">
    <source>
        <dbReference type="Proteomes" id="UP001057134"/>
    </source>
</evidence>
<reference evidence="2" key="1">
    <citation type="submission" date="2018-02" db="EMBL/GenBank/DDBJ databases">
        <authorList>
            <person name="Kim S.-K."/>
            <person name="Jung H.-I."/>
            <person name="Lee S.-W."/>
        </authorList>
    </citation>
    <scope>NUCLEOTIDE SEQUENCE</scope>
    <source>
        <strain evidence="2">SK3146</strain>
    </source>
</reference>
<keyword evidence="3" id="KW-1185">Reference proteome</keyword>
<accession>A0ABY4RJM0</accession>
<dbReference type="RefSeq" id="WP_249864774.1">
    <property type="nucleotide sequence ID" value="NZ_CP027059.1"/>
</dbReference>
<dbReference type="Gene3D" id="3.30.70.2970">
    <property type="entry name" value="Protein of unknown function (DUF541), domain 2"/>
    <property type="match status" value="1"/>
</dbReference>
<dbReference type="PANTHER" id="PTHR34387:SF1">
    <property type="entry name" value="PERIPLASMIC IMMUNOGENIC PROTEIN"/>
    <property type="match status" value="1"/>
</dbReference>
<reference evidence="2" key="2">
    <citation type="journal article" date="2021" name="J Anim Sci Technol">
        <title>Complete genome sequence of Paenibacillus konkukensis sp. nov. SK3146 as a potential probiotic strain.</title>
        <authorList>
            <person name="Jung H.I."/>
            <person name="Park S."/>
            <person name="Niu K.M."/>
            <person name="Lee S.W."/>
            <person name="Kothari D."/>
            <person name="Yi K.J."/>
            <person name="Kim S.K."/>
        </authorList>
    </citation>
    <scope>NUCLEOTIDE SEQUENCE</scope>
    <source>
        <strain evidence="2">SK3146</strain>
    </source>
</reference>
<dbReference type="Gene3D" id="3.30.110.170">
    <property type="entry name" value="Protein of unknown function (DUF541), domain 1"/>
    <property type="match status" value="1"/>
</dbReference>
<evidence type="ECO:0000256" key="1">
    <source>
        <dbReference type="SAM" id="MobiDB-lite"/>
    </source>
</evidence>
<protein>
    <submittedName>
        <fullName evidence="2">26 kDa periplasmic immunogenic protein</fullName>
    </submittedName>
</protein>
<organism evidence="2 3">
    <name type="scientific">Paenibacillus konkukensis</name>
    <dbReference type="NCBI Taxonomy" id="2020716"/>
    <lineage>
        <taxon>Bacteria</taxon>
        <taxon>Bacillati</taxon>
        <taxon>Bacillota</taxon>
        <taxon>Bacilli</taxon>
        <taxon>Bacillales</taxon>
        <taxon>Paenibacillaceae</taxon>
        <taxon>Paenibacillus</taxon>
    </lineage>
</organism>
<gene>
    <name evidence="2" type="ORF">SK3146_01818</name>
</gene>
<evidence type="ECO:0000313" key="2">
    <source>
        <dbReference type="EMBL" id="UQZ82659.1"/>
    </source>
</evidence>
<name>A0ABY4RJM0_9BACL</name>
<dbReference type="InterPro" id="IPR052022">
    <property type="entry name" value="26kDa_periplasmic_antigen"/>
</dbReference>
<proteinExistence type="predicted"/>
<feature type="compositionally biased region" description="Low complexity" evidence="1">
    <location>
        <begin position="7"/>
        <end position="20"/>
    </location>
</feature>
<dbReference type="Pfam" id="PF04402">
    <property type="entry name" value="SIMPL"/>
    <property type="match status" value="1"/>
</dbReference>